<evidence type="ECO:0008006" key="3">
    <source>
        <dbReference type="Google" id="ProtNLM"/>
    </source>
</evidence>
<dbReference type="STRING" id="231916.A0A409WBI7"/>
<organism evidence="1 2">
    <name type="scientific">Gymnopilus dilepis</name>
    <dbReference type="NCBI Taxonomy" id="231916"/>
    <lineage>
        <taxon>Eukaryota</taxon>
        <taxon>Fungi</taxon>
        <taxon>Dikarya</taxon>
        <taxon>Basidiomycota</taxon>
        <taxon>Agaricomycotina</taxon>
        <taxon>Agaricomycetes</taxon>
        <taxon>Agaricomycetidae</taxon>
        <taxon>Agaricales</taxon>
        <taxon>Agaricineae</taxon>
        <taxon>Hymenogastraceae</taxon>
        <taxon>Gymnopilus</taxon>
    </lineage>
</organism>
<evidence type="ECO:0000313" key="2">
    <source>
        <dbReference type="Proteomes" id="UP000284706"/>
    </source>
</evidence>
<gene>
    <name evidence="1" type="ORF">CVT26_000170</name>
</gene>
<sequence length="1157" mass="127356">MRLLGWYQLEARQSTAAILYPAPVRVASIRVFPTGTQPFKESPDIVALTEPEAFFLDVFFNTISVQPSSVQDSQDKRAAPKNVLAPTRIAYAGDQTDFVVDMGLDFATRLVIFNGEFKSLFVAIYGDVVNSEPSEVATYEPKRLPVLNPSPLAPSLDPAHSSKPTLLAEQLLQLLPDRPEISVATRLVFALKPVAEDWDDPDFPNLFSDLDVGDNPDLDALVNVAGRPIRDDISQEAITTFAIAMHDSLGINPLDDGYYVAKLLSMAASQQTRFSRALLKSLKQHVDLPEVFNEDSLDEATVFCLQDAAANIEIARYFREDEPFINGLENMQTSPTTDKAVRKALKKLLDRIRGWQIFEDALSNPNGDFTASASFLKDITAGEHSIGCWLECMINHESLAARVAEVPDAHEAPTLPPLLFQEQPSLISSTSFLVFVKALLAVSTVLAPFAWADSIGDHHCRERALALLVLWQGVDGYREIVNHCLLLRQITRRLGWNKSDDIPTKQGTLAERLLVGLAKDPQAMLKEVLISAVLELEPPFSYITADELMEIGKLARVARDGLPSAIEELTFASVRPFSLRRLRVLRVSLAIIAEELTYDDGEHHVAKSFWSERSQGVGPTLASILADIADDLNHHFGIQSPPRMNHALSELLFHTANDILVLLARFAAAYPLISHDLRTLTASMADLYACADAASLTFSPSSGAFLASQNTSRNCIEILRAFSEVIQVEAGTPNALVILRTLLSPTTAKDVRDPVHHKLQLYDLIMNILPQEPSSQDGLSLPTEVFPKLLDEFRDFSQLLDPETRATFLERLVTLDNGEIGIGEWLLVEQMKELLTTLHRLSDSLQEDYKLVLQYHVNSVLHFYDLLISSPGTEKWAVVSLSANEDLSQLLGNCLALVLDYNISSLYLTELTRHLAKHAIQFAPDIRFHILLLAARNAQADPTAPDVLDFVLDILKSLPAASIVPERLQIEAGRLFSVCSDQSSAIQPEAAETTLQILEWLASQEDVKLATLAGLSTDHFDYLCKNLASALPVARQSTLDTVKTKLIIDEDEVFSSAATELPDTLTVPLQVVESLLASPPPTEPPSTPKAGTKTPDILGVVISPPSAVLRSPAATGLTKTYLNNDFRQLRQVPSTRMNTSRLPSTHGMLLVSLVASF</sequence>
<keyword evidence="2" id="KW-1185">Reference proteome</keyword>
<accession>A0A409WBI7</accession>
<dbReference type="EMBL" id="NHYE01005216">
    <property type="protein sequence ID" value="PPQ75905.1"/>
    <property type="molecule type" value="Genomic_DNA"/>
</dbReference>
<comment type="caution">
    <text evidence="1">The sequence shown here is derived from an EMBL/GenBank/DDBJ whole genome shotgun (WGS) entry which is preliminary data.</text>
</comment>
<evidence type="ECO:0000313" key="1">
    <source>
        <dbReference type="EMBL" id="PPQ75905.1"/>
    </source>
</evidence>
<dbReference type="AlphaFoldDB" id="A0A409WBI7"/>
<name>A0A409WBI7_9AGAR</name>
<reference evidence="1 2" key="1">
    <citation type="journal article" date="2018" name="Evol. Lett.">
        <title>Horizontal gene cluster transfer increased hallucinogenic mushroom diversity.</title>
        <authorList>
            <person name="Reynolds H.T."/>
            <person name="Vijayakumar V."/>
            <person name="Gluck-Thaler E."/>
            <person name="Korotkin H.B."/>
            <person name="Matheny P.B."/>
            <person name="Slot J.C."/>
        </authorList>
    </citation>
    <scope>NUCLEOTIDE SEQUENCE [LARGE SCALE GENOMIC DNA]</scope>
    <source>
        <strain evidence="1 2">SRW20</strain>
    </source>
</reference>
<dbReference type="OrthoDB" id="2011702at2759"/>
<proteinExistence type="predicted"/>
<dbReference type="Proteomes" id="UP000284706">
    <property type="component" value="Unassembled WGS sequence"/>
</dbReference>
<dbReference type="InParanoid" id="A0A409WBI7"/>
<protein>
    <recommendedName>
        <fullName evidence="3">Virilizer N-terminal domain-containing protein</fullName>
    </recommendedName>
</protein>